<proteinExistence type="predicted"/>
<feature type="domain" description="SAF" evidence="2">
    <location>
        <begin position="69"/>
        <end position="132"/>
    </location>
</feature>
<name>A0A8J2TYX5_9MICO</name>
<dbReference type="SMART" id="SM00858">
    <property type="entry name" value="SAF"/>
    <property type="match status" value="1"/>
</dbReference>
<evidence type="ECO:0000259" key="2">
    <source>
        <dbReference type="SMART" id="SM00858"/>
    </source>
</evidence>
<keyword evidence="4" id="KW-1185">Reference proteome</keyword>
<keyword evidence="3" id="KW-0969">Cilium</keyword>
<accession>A0A8J2TYX5</accession>
<gene>
    <name evidence="3" type="ORF">GCM10011333_21670</name>
</gene>
<sequence length="230" mass="24260">MAAALPGEHLDHSPVPGTGPAVQRGARARPAARLRPPRWRDPRLLVGLALVVVCMLGTWQLVARAAQTVSVWAAGAPLAPGTALREDHLTVVEVKLPQNAARYISAEQAAPLGMVLLEPLGEGELIPQRVLAAPDQLSGRVVSLQIPGTLPPGVEPGSRVDLWAAERGDDSEPVHVLADAPVVLVDGGGTEFGASRTTRLDLLVTPEDLPDVMRVLARDAHLTVVSIPER</sequence>
<reference evidence="3" key="1">
    <citation type="journal article" date="2014" name="Int. J. Syst. Evol. Microbiol.">
        <title>Complete genome sequence of Corynebacterium casei LMG S-19264T (=DSM 44701T), isolated from a smear-ripened cheese.</title>
        <authorList>
            <consortium name="US DOE Joint Genome Institute (JGI-PGF)"/>
            <person name="Walter F."/>
            <person name="Albersmeier A."/>
            <person name="Kalinowski J."/>
            <person name="Ruckert C."/>
        </authorList>
    </citation>
    <scope>NUCLEOTIDE SEQUENCE</scope>
    <source>
        <strain evidence="3">CGMCC 1.12785</strain>
    </source>
</reference>
<comment type="caution">
    <text evidence="3">The sequence shown here is derived from an EMBL/GenBank/DDBJ whole genome shotgun (WGS) entry which is preliminary data.</text>
</comment>
<dbReference type="Proteomes" id="UP000616114">
    <property type="component" value="Unassembled WGS sequence"/>
</dbReference>
<keyword evidence="3" id="KW-0282">Flagellum</keyword>
<dbReference type="Pfam" id="PF08666">
    <property type="entry name" value="SAF"/>
    <property type="match status" value="1"/>
</dbReference>
<dbReference type="AlphaFoldDB" id="A0A8J2TYX5"/>
<keyword evidence="3" id="KW-0966">Cell projection</keyword>
<dbReference type="RefSeq" id="WP_188550911.1">
    <property type="nucleotide sequence ID" value="NZ_BMFY01000009.1"/>
</dbReference>
<evidence type="ECO:0000313" key="3">
    <source>
        <dbReference type="EMBL" id="GGA18292.1"/>
    </source>
</evidence>
<evidence type="ECO:0000256" key="1">
    <source>
        <dbReference type="SAM" id="MobiDB-lite"/>
    </source>
</evidence>
<evidence type="ECO:0000313" key="4">
    <source>
        <dbReference type="Proteomes" id="UP000616114"/>
    </source>
</evidence>
<reference evidence="3" key="2">
    <citation type="submission" date="2020-09" db="EMBL/GenBank/DDBJ databases">
        <authorList>
            <person name="Sun Q."/>
            <person name="Zhou Y."/>
        </authorList>
    </citation>
    <scope>NUCLEOTIDE SEQUENCE</scope>
    <source>
        <strain evidence="3">CGMCC 1.12785</strain>
    </source>
</reference>
<dbReference type="EMBL" id="BMFY01000009">
    <property type="protein sequence ID" value="GGA18292.1"/>
    <property type="molecule type" value="Genomic_DNA"/>
</dbReference>
<dbReference type="CDD" id="cd11614">
    <property type="entry name" value="SAF_CpaB_FlgA_like"/>
    <property type="match status" value="1"/>
</dbReference>
<feature type="region of interest" description="Disordered" evidence="1">
    <location>
        <begin position="1"/>
        <end position="33"/>
    </location>
</feature>
<protein>
    <submittedName>
        <fullName evidence="3">Flagellar protein FlgA</fullName>
    </submittedName>
</protein>
<dbReference type="InterPro" id="IPR013974">
    <property type="entry name" value="SAF"/>
</dbReference>
<organism evidence="3 4">
    <name type="scientific">Sediminivirga luteola</name>
    <dbReference type="NCBI Taxonomy" id="1774748"/>
    <lineage>
        <taxon>Bacteria</taxon>
        <taxon>Bacillati</taxon>
        <taxon>Actinomycetota</taxon>
        <taxon>Actinomycetes</taxon>
        <taxon>Micrococcales</taxon>
        <taxon>Brevibacteriaceae</taxon>
        <taxon>Sediminivirga</taxon>
    </lineage>
</organism>